<dbReference type="RefSeq" id="WP_044391623.1">
    <property type="nucleotide sequence ID" value="NZ_JXIQ01000025.1"/>
</dbReference>
<dbReference type="AlphaFoldDB" id="A0A0D6ZBD0"/>
<proteinExistence type="predicted"/>
<dbReference type="PATRIC" id="fig|285983.3.peg.3429"/>
<accession>A0A0D6ZBD0</accession>
<comment type="caution">
    <text evidence="1">The sequence shown here is derived from an EMBL/GenBank/DDBJ whole genome shotgun (WGS) entry which is preliminary data.</text>
</comment>
<organism evidence="1 2">
    <name type="scientific">Mesobacillus subterraneus</name>
    <dbReference type="NCBI Taxonomy" id="285983"/>
    <lineage>
        <taxon>Bacteria</taxon>
        <taxon>Bacillati</taxon>
        <taxon>Bacillota</taxon>
        <taxon>Bacilli</taxon>
        <taxon>Bacillales</taxon>
        <taxon>Bacillaceae</taxon>
        <taxon>Mesobacillus</taxon>
    </lineage>
</organism>
<gene>
    <name evidence="1" type="ORF">UB32_04655</name>
</gene>
<evidence type="ECO:0000313" key="2">
    <source>
        <dbReference type="Proteomes" id="UP000032512"/>
    </source>
</evidence>
<keyword evidence="2" id="KW-1185">Reference proteome</keyword>
<dbReference type="OrthoDB" id="2885943at2"/>
<evidence type="ECO:0000313" key="1">
    <source>
        <dbReference type="EMBL" id="KIY23144.1"/>
    </source>
</evidence>
<protein>
    <submittedName>
        <fullName evidence="1">Uncharacterized protein</fullName>
    </submittedName>
</protein>
<dbReference type="EMBL" id="JXIQ01000025">
    <property type="protein sequence ID" value="KIY23144.1"/>
    <property type="molecule type" value="Genomic_DNA"/>
</dbReference>
<reference evidence="1 2" key="1">
    <citation type="submission" date="2015-01" db="EMBL/GenBank/DDBJ databases">
        <title>Draft genome sequences of the supercritical CO2 tolerant bacteria Bacillus subterraneus MITOT1 and Bacillus cereus MIT0214.</title>
        <authorList>
            <person name="Peet K.C."/>
            <person name="Thompson J.R."/>
        </authorList>
    </citation>
    <scope>NUCLEOTIDE SEQUENCE [LARGE SCALE GENOMIC DNA]</scope>
    <source>
        <strain evidence="1 2">MITOT1</strain>
    </source>
</reference>
<name>A0A0D6ZBD0_9BACI</name>
<dbReference type="Proteomes" id="UP000032512">
    <property type="component" value="Unassembled WGS sequence"/>
</dbReference>
<sequence length="76" mass="8762">MEPIRIEHDDIKKAIESGHSYIQVGKRKFLLMEVEAIGDDVCYEVTDPEEEMQLRAAIDQDNPILSDEEINKMLKS</sequence>